<dbReference type="Proteomes" id="UP000007129">
    <property type="component" value="Unassembled WGS sequence"/>
</dbReference>
<evidence type="ECO:0000256" key="1">
    <source>
        <dbReference type="SAM" id="MobiDB-lite"/>
    </source>
</evidence>
<accession>K2RHY2</accession>
<comment type="caution">
    <text evidence="2">The sequence shown here is derived from an EMBL/GenBank/DDBJ whole genome shotgun (WGS) entry which is preliminary data.</text>
</comment>
<name>K2RHY2_MACPH</name>
<organism evidence="2 3">
    <name type="scientific">Macrophomina phaseolina (strain MS6)</name>
    <name type="common">Charcoal rot fungus</name>
    <dbReference type="NCBI Taxonomy" id="1126212"/>
    <lineage>
        <taxon>Eukaryota</taxon>
        <taxon>Fungi</taxon>
        <taxon>Dikarya</taxon>
        <taxon>Ascomycota</taxon>
        <taxon>Pezizomycotina</taxon>
        <taxon>Dothideomycetes</taxon>
        <taxon>Dothideomycetes incertae sedis</taxon>
        <taxon>Botryosphaeriales</taxon>
        <taxon>Botryosphaeriaceae</taxon>
        <taxon>Macrophomina</taxon>
    </lineage>
</organism>
<evidence type="ECO:0000313" key="2">
    <source>
        <dbReference type="EMBL" id="EKG09734.1"/>
    </source>
</evidence>
<evidence type="ECO:0000313" key="3">
    <source>
        <dbReference type="Proteomes" id="UP000007129"/>
    </source>
</evidence>
<proteinExistence type="predicted"/>
<reference evidence="2 3" key="1">
    <citation type="journal article" date="2012" name="BMC Genomics">
        <title>Tools to kill: Genome of one of the most destructive plant pathogenic fungi Macrophomina phaseolina.</title>
        <authorList>
            <person name="Islam M.S."/>
            <person name="Haque M.S."/>
            <person name="Islam M.M."/>
            <person name="Emdad E.M."/>
            <person name="Halim A."/>
            <person name="Hossen Q.M.M."/>
            <person name="Hossain M.Z."/>
            <person name="Ahmed B."/>
            <person name="Rahim S."/>
            <person name="Rahman M.S."/>
            <person name="Alam M.M."/>
            <person name="Hou S."/>
            <person name="Wan X."/>
            <person name="Saito J.A."/>
            <person name="Alam M."/>
        </authorList>
    </citation>
    <scope>NUCLEOTIDE SEQUENCE [LARGE SCALE GENOMIC DNA]</scope>
    <source>
        <strain evidence="2 3">MS6</strain>
    </source>
</reference>
<dbReference type="AlphaFoldDB" id="K2RHY2"/>
<feature type="compositionally biased region" description="Basic and acidic residues" evidence="1">
    <location>
        <begin position="93"/>
        <end position="106"/>
    </location>
</feature>
<dbReference type="EMBL" id="AHHD01000569">
    <property type="protein sequence ID" value="EKG09734.1"/>
    <property type="molecule type" value="Genomic_DNA"/>
</dbReference>
<dbReference type="HOGENOM" id="CLU_1661111_0_0_1"/>
<protein>
    <submittedName>
        <fullName evidence="2">Uncharacterized protein</fullName>
    </submittedName>
</protein>
<feature type="region of interest" description="Disordered" evidence="1">
    <location>
        <begin position="92"/>
        <end position="138"/>
    </location>
</feature>
<gene>
    <name evidence="2" type="ORF">MPH_13167</name>
</gene>
<dbReference type="VEuPathDB" id="FungiDB:MPH_13167"/>
<sequence length="159" mass="17573">MHLLRGGVIMRVENAVQRQAGSVPSQAQALDSTRQHLFCCSGDPGSRYGEQGRAGHETGTSCVQCNSAPSRPFCYTPRGHLISLHGTLASRVEPSHAQEHAKDQHSRVLPRPDSSRPAANPPDYGPRPTLPGRMQAGSRSCRNRILLISRRWRQCQRMK</sequence>
<dbReference type="InParanoid" id="K2RHY2"/>
<feature type="compositionally biased region" description="Pro residues" evidence="1">
    <location>
        <begin position="119"/>
        <end position="129"/>
    </location>
</feature>